<accession>A0ACC2RZC5</accession>
<evidence type="ECO:0000313" key="1">
    <source>
        <dbReference type="EMBL" id="KAJ9055397.1"/>
    </source>
</evidence>
<protein>
    <submittedName>
        <fullName evidence="1">Uncharacterized protein</fullName>
    </submittedName>
</protein>
<name>A0ACC2RZC5_9FUNG</name>
<sequence>MKAVGLVILSVLGLGVAAKRAKLGCLKGLDISLIGGKTYANATFYWNNRLTSPEPAAVVRPKKTEDVIRAVKCAAKSTSISVRSGGHSYEGYWQGNKGGVVVDLRNMKRIKVNKKKRQVTVQAGALLGNLLAKLWEEDKGVLPHGLQGNVGVGGMTLGGGFGLLSRKYGLLVDRVVSLKMVDAKGKLLSVDENNNKDLFFALRGAGGGSFGVVTEFTFSYIKHEHDFTVARYNWKAGRNNFTNIVKSIMKYYNSNPTPAAGHYLNLSPGGSIELGITYSDGKKKTRKAIQKLEEIIKTWDKKDKQRMDWTNAYLFFAGYAGQPAEGNIETLRNTQPMTEQFFYKAKSGFLHKSLDTRTIRKLKKILVKPGEGLFVLIDLWGGVIPGKKGTSFANRDKYASVQIGQTEPDQEELLDKAYKALKGSFDGAYQNYIDADEPNFMEVYYPGIENQLIKVKTKHDPKNKFNFEFSIPTNKQSNKKSNKKSKKRSKKRSKNSRK</sequence>
<proteinExistence type="predicted"/>
<comment type="caution">
    <text evidence="1">The sequence shown here is derived from an EMBL/GenBank/DDBJ whole genome shotgun (WGS) entry which is preliminary data.</text>
</comment>
<dbReference type="EMBL" id="QTSX02006400">
    <property type="protein sequence ID" value="KAJ9055397.1"/>
    <property type="molecule type" value="Genomic_DNA"/>
</dbReference>
<gene>
    <name evidence="1" type="ORF">DSO57_1004259</name>
</gene>
<reference evidence="1" key="1">
    <citation type="submission" date="2022-04" db="EMBL/GenBank/DDBJ databases">
        <title>Genome of the entomopathogenic fungus Entomophthora muscae.</title>
        <authorList>
            <person name="Elya C."/>
            <person name="Lovett B.R."/>
            <person name="Lee E."/>
            <person name="Macias A.M."/>
            <person name="Hajek A.E."/>
            <person name="De Bivort B.L."/>
            <person name="Kasson M.T."/>
            <person name="De Fine Licht H.H."/>
            <person name="Stajich J.E."/>
        </authorList>
    </citation>
    <scope>NUCLEOTIDE SEQUENCE</scope>
    <source>
        <strain evidence="1">Berkeley</strain>
    </source>
</reference>
<keyword evidence="2" id="KW-1185">Reference proteome</keyword>
<dbReference type="Proteomes" id="UP001165960">
    <property type="component" value="Unassembled WGS sequence"/>
</dbReference>
<evidence type="ECO:0000313" key="2">
    <source>
        <dbReference type="Proteomes" id="UP001165960"/>
    </source>
</evidence>
<organism evidence="1 2">
    <name type="scientific">Entomophthora muscae</name>
    <dbReference type="NCBI Taxonomy" id="34485"/>
    <lineage>
        <taxon>Eukaryota</taxon>
        <taxon>Fungi</taxon>
        <taxon>Fungi incertae sedis</taxon>
        <taxon>Zoopagomycota</taxon>
        <taxon>Entomophthoromycotina</taxon>
        <taxon>Entomophthoromycetes</taxon>
        <taxon>Entomophthorales</taxon>
        <taxon>Entomophthoraceae</taxon>
        <taxon>Entomophthora</taxon>
    </lineage>
</organism>